<dbReference type="OrthoDB" id="3644181at2759"/>
<proteinExistence type="predicted"/>
<protein>
    <recommendedName>
        <fullName evidence="4">RlpA-like protein double-psi beta-barrel domain-containing protein</fullName>
    </recommendedName>
</protein>
<reference evidence="2 3" key="1">
    <citation type="journal article" date="2012" name="PLoS Pathog.">
        <title>Diverse lifestyles and strategies of plant pathogenesis encoded in the genomes of eighteen Dothideomycetes fungi.</title>
        <authorList>
            <person name="Ohm R.A."/>
            <person name="Feau N."/>
            <person name="Henrissat B."/>
            <person name="Schoch C.L."/>
            <person name="Horwitz B.A."/>
            <person name="Barry K.W."/>
            <person name="Condon B.J."/>
            <person name="Copeland A.C."/>
            <person name="Dhillon B."/>
            <person name="Glaser F."/>
            <person name="Hesse C.N."/>
            <person name="Kosti I."/>
            <person name="LaButti K."/>
            <person name="Lindquist E.A."/>
            <person name="Lucas S."/>
            <person name="Salamov A.A."/>
            <person name="Bradshaw R.E."/>
            <person name="Ciuffetti L."/>
            <person name="Hamelin R.C."/>
            <person name="Kema G.H.J."/>
            <person name="Lawrence C."/>
            <person name="Scott J.A."/>
            <person name="Spatafora J.W."/>
            <person name="Turgeon B.G."/>
            <person name="de Wit P.J.G.M."/>
            <person name="Zhong S."/>
            <person name="Goodwin S.B."/>
            <person name="Grigoriev I.V."/>
        </authorList>
    </citation>
    <scope>NUCLEOTIDE SEQUENCE [LARGE SCALE GENOMIC DNA]</scope>
    <source>
        <strain evidence="2 3">SO2202</strain>
    </source>
</reference>
<dbReference type="Proteomes" id="UP000016931">
    <property type="component" value="Unassembled WGS sequence"/>
</dbReference>
<evidence type="ECO:0000256" key="1">
    <source>
        <dbReference type="ARBA" id="ARBA00022729"/>
    </source>
</evidence>
<dbReference type="CDD" id="cd22191">
    <property type="entry name" value="DPBB_RlpA_EXP_N-like"/>
    <property type="match status" value="1"/>
</dbReference>
<dbReference type="HOGENOM" id="CLU_047639_6_2_1"/>
<keyword evidence="1" id="KW-0732">Signal</keyword>
<feature type="non-terminal residue" evidence="2">
    <location>
        <position position="1"/>
    </location>
</feature>
<organism evidence="2 3">
    <name type="scientific">Sphaerulina musiva (strain SO2202)</name>
    <name type="common">Poplar stem canker fungus</name>
    <name type="synonym">Septoria musiva</name>
    <dbReference type="NCBI Taxonomy" id="692275"/>
    <lineage>
        <taxon>Eukaryota</taxon>
        <taxon>Fungi</taxon>
        <taxon>Dikarya</taxon>
        <taxon>Ascomycota</taxon>
        <taxon>Pezizomycotina</taxon>
        <taxon>Dothideomycetes</taxon>
        <taxon>Dothideomycetidae</taxon>
        <taxon>Mycosphaerellales</taxon>
        <taxon>Mycosphaerellaceae</taxon>
        <taxon>Sphaerulina</taxon>
    </lineage>
</organism>
<dbReference type="GeneID" id="27906002"/>
<dbReference type="InterPro" id="IPR051477">
    <property type="entry name" value="Expansin_CellWall"/>
</dbReference>
<dbReference type="RefSeq" id="XP_016761872.1">
    <property type="nucleotide sequence ID" value="XM_016908865.1"/>
</dbReference>
<evidence type="ECO:0000313" key="2">
    <source>
        <dbReference type="EMBL" id="EMF13751.1"/>
    </source>
</evidence>
<accession>M3C096</accession>
<dbReference type="Gene3D" id="2.40.40.10">
    <property type="entry name" value="RlpA-like domain"/>
    <property type="match status" value="1"/>
</dbReference>
<keyword evidence="3" id="KW-1185">Reference proteome</keyword>
<evidence type="ECO:0000313" key="3">
    <source>
        <dbReference type="Proteomes" id="UP000016931"/>
    </source>
</evidence>
<name>M3C096_SPHMS</name>
<dbReference type="PANTHER" id="PTHR31836:SF28">
    <property type="entry name" value="SRCR DOMAIN-CONTAINING PROTEIN-RELATED"/>
    <property type="match status" value="1"/>
</dbReference>
<dbReference type="AlphaFoldDB" id="M3C096"/>
<dbReference type="SUPFAM" id="SSF50685">
    <property type="entry name" value="Barwin-like endoglucanases"/>
    <property type="match status" value="1"/>
</dbReference>
<gene>
    <name evidence="2" type="ORF">SEPMUDRAFT_42217</name>
</gene>
<dbReference type="STRING" id="692275.M3C096"/>
<dbReference type="OMA" id="CAGCNDE"/>
<dbReference type="EMBL" id="KB456263">
    <property type="protein sequence ID" value="EMF13751.1"/>
    <property type="molecule type" value="Genomic_DNA"/>
</dbReference>
<evidence type="ECO:0008006" key="4">
    <source>
        <dbReference type="Google" id="ProtNLM"/>
    </source>
</evidence>
<dbReference type="InterPro" id="IPR036908">
    <property type="entry name" value="RlpA-like_sf"/>
</dbReference>
<sequence>VHVGACGIINDESDYVVAIGHHIWDTAQTSLSPGKNPYCGKKIAATLSATGKTVTVTIVDKCAGCNDESLDFSGGAWDDIINRAAPFEGLRWHFP</sequence>
<dbReference type="PANTHER" id="PTHR31836">
    <property type="match status" value="1"/>
</dbReference>